<reference evidence="1" key="1">
    <citation type="submission" date="2023-03" db="EMBL/GenBank/DDBJ databases">
        <title>Massive genome expansion in bonnet fungi (Mycena s.s.) driven by repeated elements and novel gene families across ecological guilds.</title>
        <authorList>
            <consortium name="Lawrence Berkeley National Laboratory"/>
            <person name="Harder C.B."/>
            <person name="Miyauchi S."/>
            <person name="Viragh M."/>
            <person name="Kuo A."/>
            <person name="Thoen E."/>
            <person name="Andreopoulos B."/>
            <person name="Lu D."/>
            <person name="Skrede I."/>
            <person name="Drula E."/>
            <person name="Henrissat B."/>
            <person name="Morin E."/>
            <person name="Kohler A."/>
            <person name="Barry K."/>
            <person name="LaButti K."/>
            <person name="Morin E."/>
            <person name="Salamov A."/>
            <person name="Lipzen A."/>
            <person name="Mereny Z."/>
            <person name="Hegedus B."/>
            <person name="Baldrian P."/>
            <person name="Stursova M."/>
            <person name="Weitz H."/>
            <person name="Taylor A."/>
            <person name="Grigoriev I.V."/>
            <person name="Nagy L.G."/>
            <person name="Martin F."/>
            <person name="Kauserud H."/>
        </authorList>
    </citation>
    <scope>NUCLEOTIDE SEQUENCE</scope>
    <source>
        <strain evidence="1">9144</strain>
    </source>
</reference>
<organism evidence="1 2">
    <name type="scientific">Mycena pura</name>
    <dbReference type="NCBI Taxonomy" id="153505"/>
    <lineage>
        <taxon>Eukaryota</taxon>
        <taxon>Fungi</taxon>
        <taxon>Dikarya</taxon>
        <taxon>Basidiomycota</taxon>
        <taxon>Agaricomycotina</taxon>
        <taxon>Agaricomycetes</taxon>
        <taxon>Agaricomycetidae</taxon>
        <taxon>Agaricales</taxon>
        <taxon>Marasmiineae</taxon>
        <taxon>Mycenaceae</taxon>
        <taxon>Mycena</taxon>
    </lineage>
</organism>
<gene>
    <name evidence="1" type="ORF">GGX14DRAFT_399479</name>
</gene>
<sequence>MINAQVAGHLRSPRGLQRNFKEQYSNPAVSDTPQQNCAVFEKQISAEAAFAISHSDTLGLEECVRVNNKERMERTFYSIRMSRVTPPDLYEKNSYVTGVQKFIRKVSARSRGRPRISWDGIRKFLYVTPVIRILRMDKFVSNVTPKTAYKLSKMLQY</sequence>
<comment type="caution">
    <text evidence="1">The sequence shown here is derived from an EMBL/GenBank/DDBJ whole genome shotgun (WGS) entry which is preliminary data.</text>
</comment>
<name>A0AAD6Y6R1_9AGAR</name>
<proteinExistence type="predicted"/>
<dbReference type="EMBL" id="JARJCW010000055">
    <property type="protein sequence ID" value="KAJ7202316.1"/>
    <property type="molecule type" value="Genomic_DNA"/>
</dbReference>
<dbReference type="AlphaFoldDB" id="A0AAD6Y6R1"/>
<dbReference type="Proteomes" id="UP001219525">
    <property type="component" value="Unassembled WGS sequence"/>
</dbReference>
<keyword evidence="2" id="KW-1185">Reference proteome</keyword>
<protein>
    <submittedName>
        <fullName evidence="1">Uncharacterized protein</fullName>
    </submittedName>
</protein>
<evidence type="ECO:0000313" key="1">
    <source>
        <dbReference type="EMBL" id="KAJ7202316.1"/>
    </source>
</evidence>
<evidence type="ECO:0000313" key="2">
    <source>
        <dbReference type="Proteomes" id="UP001219525"/>
    </source>
</evidence>
<accession>A0AAD6Y6R1</accession>